<dbReference type="STRING" id="1095629.A0A0C9YPQ9"/>
<dbReference type="HOGENOM" id="CLU_007337_1_2_1"/>
<evidence type="ECO:0000313" key="1">
    <source>
        <dbReference type="EMBL" id="KIK09993.1"/>
    </source>
</evidence>
<reference evidence="1 2" key="1">
    <citation type="submission" date="2014-04" db="EMBL/GenBank/DDBJ databases">
        <authorList>
            <consortium name="DOE Joint Genome Institute"/>
            <person name="Kuo A."/>
            <person name="Kohler A."/>
            <person name="Nagy L.G."/>
            <person name="Floudas D."/>
            <person name="Copeland A."/>
            <person name="Barry K.W."/>
            <person name="Cichocki N."/>
            <person name="Veneault-Fourrey C."/>
            <person name="LaButti K."/>
            <person name="Lindquist E.A."/>
            <person name="Lipzen A."/>
            <person name="Lundell T."/>
            <person name="Morin E."/>
            <person name="Murat C."/>
            <person name="Sun H."/>
            <person name="Tunlid A."/>
            <person name="Henrissat B."/>
            <person name="Grigoriev I.V."/>
            <person name="Hibbett D.S."/>
            <person name="Martin F."/>
            <person name="Nordberg H.P."/>
            <person name="Cantor M.N."/>
            <person name="Hua S.X."/>
        </authorList>
    </citation>
    <scope>NUCLEOTIDE SEQUENCE [LARGE SCALE GENOMIC DNA]</scope>
    <source>
        <strain evidence="1 2">LaAM-08-1</strain>
    </source>
</reference>
<dbReference type="AlphaFoldDB" id="A0A0C9YPQ9"/>
<reference evidence="2" key="2">
    <citation type="submission" date="2015-01" db="EMBL/GenBank/DDBJ databases">
        <title>Evolutionary Origins and Diversification of the Mycorrhizal Mutualists.</title>
        <authorList>
            <consortium name="DOE Joint Genome Institute"/>
            <consortium name="Mycorrhizal Genomics Consortium"/>
            <person name="Kohler A."/>
            <person name="Kuo A."/>
            <person name="Nagy L.G."/>
            <person name="Floudas D."/>
            <person name="Copeland A."/>
            <person name="Barry K.W."/>
            <person name="Cichocki N."/>
            <person name="Veneault-Fourrey C."/>
            <person name="LaButti K."/>
            <person name="Lindquist E.A."/>
            <person name="Lipzen A."/>
            <person name="Lundell T."/>
            <person name="Morin E."/>
            <person name="Murat C."/>
            <person name="Riley R."/>
            <person name="Ohm R."/>
            <person name="Sun H."/>
            <person name="Tunlid A."/>
            <person name="Henrissat B."/>
            <person name="Grigoriev I.V."/>
            <person name="Hibbett D.S."/>
            <person name="Martin F."/>
        </authorList>
    </citation>
    <scope>NUCLEOTIDE SEQUENCE [LARGE SCALE GENOMIC DNA]</scope>
    <source>
        <strain evidence="2">LaAM-08-1</strain>
    </source>
</reference>
<accession>A0A0C9YPQ9</accession>
<gene>
    <name evidence="1" type="ORF">K443DRAFT_81606</name>
</gene>
<sequence>MRYRDKKTQEILENLDPTKNLDPDDFVYDDLFSGSDILDLIETLQLNSNDSTVSYSFDGAQLYQNKKSDTWIGIWVVDDYSPGARYKKKCVLPAVVVPGPNKPKNPDSFLFRSFHHVSALQRENNGAGLRVWDGLKEETVNSRVIVILNTADAVALMELDGRVQYFSFLH</sequence>
<dbReference type="Proteomes" id="UP000054477">
    <property type="component" value="Unassembled WGS sequence"/>
</dbReference>
<name>A0A0C9YPQ9_9AGAR</name>
<protein>
    <submittedName>
        <fullName evidence="1">Uncharacterized protein</fullName>
    </submittedName>
</protein>
<dbReference type="EMBL" id="KN838536">
    <property type="protein sequence ID" value="KIK09993.1"/>
    <property type="molecule type" value="Genomic_DNA"/>
</dbReference>
<evidence type="ECO:0000313" key="2">
    <source>
        <dbReference type="Proteomes" id="UP000054477"/>
    </source>
</evidence>
<dbReference type="OrthoDB" id="2669721at2759"/>
<organism evidence="1 2">
    <name type="scientific">Laccaria amethystina LaAM-08-1</name>
    <dbReference type="NCBI Taxonomy" id="1095629"/>
    <lineage>
        <taxon>Eukaryota</taxon>
        <taxon>Fungi</taxon>
        <taxon>Dikarya</taxon>
        <taxon>Basidiomycota</taxon>
        <taxon>Agaricomycotina</taxon>
        <taxon>Agaricomycetes</taxon>
        <taxon>Agaricomycetidae</taxon>
        <taxon>Agaricales</taxon>
        <taxon>Agaricineae</taxon>
        <taxon>Hydnangiaceae</taxon>
        <taxon>Laccaria</taxon>
    </lineage>
</organism>
<proteinExistence type="predicted"/>
<keyword evidence="2" id="KW-1185">Reference proteome</keyword>